<dbReference type="CDD" id="cd19531">
    <property type="entry name" value="LCL_NRPS-like"/>
    <property type="match status" value="1"/>
</dbReference>
<comment type="caution">
    <text evidence="6">The sequence shown here is derived from an EMBL/GenBank/DDBJ whole genome shotgun (WGS) entry which is preliminary data.</text>
</comment>
<keyword evidence="2" id="KW-0596">Phosphopantetheine</keyword>
<dbReference type="Pfam" id="PF00756">
    <property type="entry name" value="Esterase"/>
    <property type="match status" value="1"/>
</dbReference>
<accession>A0A6H9YER8</accession>
<dbReference type="PROSITE" id="PS50075">
    <property type="entry name" value="CARRIER"/>
    <property type="match status" value="1"/>
</dbReference>
<evidence type="ECO:0000313" key="6">
    <source>
        <dbReference type="EMBL" id="KAB2343791.1"/>
    </source>
</evidence>
<keyword evidence="3" id="KW-0597">Phosphoprotein</keyword>
<dbReference type="InterPro" id="IPR009081">
    <property type="entry name" value="PP-bd_ACP"/>
</dbReference>
<dbReference type="GO" id="GO:0043041">
    <property type="term" value="P:amino acid activation for nonribosomal peptide biosynthetic process"/>
    <property type="evidence" value="ECO:0007669"/>
    <property type="project" value="TreeGrafter"/>
</dbReference>
<dbReference type="SUPFAM" id="SSF53474">
    <property type="entry name" value="alpha/beta-Hydrolases"/>
    <property type="match status" value="1"/>
</dbReference>
<dbReference type="GO" id="GO:0031177">
    <property type="term" value="F:phosphopantetheine binding"/>
    <property type="evidence" value="ECO:0007669"/>
    <property type="project" value="InterPro"/>
</dbReference>
<evidence type="ECO:0000256" key="4">
    <source>
        <dbReference type="SAM" id="MobiDB-lite"/>
    </source>
</evidence>
<dbReference type="EMBL" id="WBMT01000018">
    <property type="protein sequence ID" value="KAB2343791.1"/>
    <property type="molecule type" value="Genomic_DNA"/>
</dbReference>
<dbReference type="InterPro" id="IPR001242">
    <property type="entry name" value="Condensation_dom"/>
</dbReference>
<evidence type="ECO:0000313" key="7">
    <source>
        <dbReference type="Proteomes" id="UP000468735"/>
    </source>
</evidence>
<dbReference type="Gene3D" id="3.30.559.10">
    <property type="entry name" value="Chloramphenicol acetyltransferase-like domain"/>
    <property type="match status" value="1"/>
</dbReference>
<keyword evidence="7" id="KW-1185">Reference proteome</keyword>
<dbReference type="InterPro" id="IPR000801">
    <property type="entry name" value="Esterase-like"/>
</dbReference>
<dbReference type="InterPro" id="IPR036736">
    <property type="entry name" value="ACP-like_sf"/>
</dbReference>
<dbReference type="CDD" id="cd12117">
    <property type="entry name" value="A_NRPS_Srf_like"/>
    <property type="match status" value="1"/>
</dbReference>
<dbReference type="InterPro" id="IPR020806">
    <property type="entry name" value="PKS_PP-bd"/>
</dbReference>
<proteinExistence type="predicted"/>
<dbReference type="InterPro" id="IPR025110">
    <property type="entry name" value="AMP-bd_C"/>
</dbReference>
<dbReference type="Proteomes" id="UP000468735">
    <property type="component" value="Unassembled WGS sequence"/>
</dbReference>
<dbReference type="Pfam" id="PF00501">
    <property type="entry name" value="AMP-binding"/>
    <property type="match status" value="1"/>
</dbReference>
<dbReference type="FunFam" id="2.30.38.10:FF:000001">
    <property type="entry name" value="Non-ribosomal peptide synthetase PvdI"/>
    <property type="match status" value="1"/>
</dbReference>
<dbReference type="Gene3D" id="3.30.300.30">
    <property type="match status" value="1"/>
</dbReference>
<name>A0A6H9YER8_9ACTN</name>
<comment type="cofactor">
    <cofactor evidence="1">
        <name>pantetheine 4'-phosphate</name>
        <dbReference type="ChEBI" id="CHEBI:47942"/>
    </cofactor>
</comment>
<feature type="compositionally biased region" description="Pro residues" evidence="4">
    <location>
        <begin position="1"/>
        <end position="14"/>
    </location>
</feature>
<dbReference type="Gene3D" id="3.30.559.30">
    <property type="entry name" value="Nonribosomal peptide synthetase, condensation domain"/>
    <property type="match status" value="1"/>
</dbReference>
<reference evidence="6 7" key="1">
    <citation type="submission" date="2019-09" db="EMBL/GenBank/DDBJ databases">
        <title>Actinomadura physcomitrii sp. nov., a novel actinomycete isolated from moss [Physcomitrium sphaericum (Ludw) Fuernr].</title>
        <authorList>
            <person name="Zhuang X."/>
            <person name="Liu C."/>
        </authorList>
    </citation>
    <scope>NUCLEOTIDE SEQUENCE [LARGE SCALE GENOMIC DNA]</scope>
    <source>
        <strain evidence="6 7">HMC1</strain>
    </source>
</reference>
<dbReference type="InterPro" id="IPR010071">
    <property type="entry name" value="AA_adenyl_dom"/>
</dbReference>
<dbReference type="InterPro" id="IPR000873">
    <property type="entry name" value="AMP-dep_synth/lig_dom"/>
</dbReference>
<dbReference type="SUPFAM" id="SSF52777">
    <property type="entry name" value="CoA-dependent acyltransferases"/>
    <property type="match status" value="2"/>
</dbReference>
<dbReference type="SUPFAM" id="SSF56801">
    <property type="entry name" value="Acetyl-CoA synthetase-like"/>
    <property type="match status" value="1"/>
</dbReference>
<evidence type="ECO:0000259" key="5">
    <source>
        <dbReference type="PROSITE" id="PS50075"/>
    </source>
</evidence>
<evidence type="ECO:0000256" key="1">
    <source>
        <dbReference type="ARBA" id="ARBA00001957"/>
    </source>
</evidence>
<dbReference type="GO" id="GO:0005737">
    <property type="term" value="C:cytoplasm"/>
    <property type="evidence" value="ECO:0007669"/>
    <property type="project" value="TreeGrafter"/>
</dbReference>
<organism evidence="6 7">
    <name type="scientific">Actinomadura rudentiformis</name>
    <dbReference type="NCBI Taxonomy" id="359158"/>
    <lineage>
        <taxon>Bacteria</taxon>
        <taxon>Bacillati</taxon>
        <taxon>Actinomycetota</taxon>
        <taxon>Actinomycetes</taxon>
        <taxon>Streptosporangiales</taxon>
        <taxon>Thermomonosporaceae</taxon>
        <taxon>Actinomadura</taxon>
    </lineage>
</organism>
<dbReference type="PANTHER" id="PTHR45527">
    <property type="entry name" value="NONRIBOSOMAL PEPTIDE SYNTHETASE"/>
    <property type="match status" value="1"/>
</dbReference>
<dbReference type="SUPFAM" id="SSF47336">
    <property type="entry name" value="ACP-like"/>
    <property type="match status" value="1"/>
</dbReference>
<dbReference type="PANTHER" id="PTHR45527:SF1">
    <property type="entry name" value="FATTY ACID SYNTHASE"/>
    <property type="match status" value="1"/>
</dbReference>
<dbReference type="Gene3D" id="1.10.1200.10">
    <property type="entry name" value="ACP-like"/>
    <property type="match status" value="1"/>
</dbReference>
<dbReference type="Gene3D" id="3.40.50.1820">
    <property type="entry name" value="alpha/beta hydrolase"/>
    <property type="match status" value="1"/>
</dbReference>
<dbReference type="Gene3D" id="3.40.50.980">
    <property type="match status" value="2"/>
</dbReference>
<feature type="domain" description="Carrier" evidence="5">
    <location>
        <begin position="968"/>
        <end position="1042"/>
    </location>
</feature>
<dbReference type="Pfam" id="PF00550">
    <property type="entry name" value="PP-binding"/>
    <property type="match status" value="1"/>
</dbReference>
<dbReference type="InterPro" id="IPR045851">
    <property type="entry name" value="AMP-bd_C_sf"/>
</dbReference>
<evidence type="ECO:0000256" key="2">
    <source>
        <dbReference type="ARBA" id="ARBA00022450"/>
    </source>
</evidence>
<dbReference type="InterPro" id="IPR023213">
    <property type="entry name" value="CAT-like_dom_sf"/>
</dbReference>
<dbReference type="Gene3D" id="2.30.38.10">
    <property type="entry name" value="Luciferase, Domain 3"/>
    <property type="match status" value="1"/>
</dbReference>
<dbReference type="NCBIfam" id="TIGR01733">
    <property type="entry name" value="AA-adenyl-dom"/>
    <property type="match status" value="1"/>
</dbReference>
<dbReference type="GO" id="GO:0003824">
    <property type="term" value="F:catalytic activity"/>
    <property type="evidence" value="ECO:0007669"/>
    <property type="project" value="InterPro"/>
</dbReference>
<dbReference type="GO" id="GO:0044550">
    <property type="term" value="P:secondary metabolite biosynthetic process"/>
    <property type="evidence" value="ECO:0007669"/>
    <property type="project" value="TreeGrafter"/>
</dbReference>
<dbReference type="InterPro" id="IPR029058">
    <property type="entry name" value="AB_hydrolase_fold"/>
</dbReference>
<dbReference type="GO" id="GO:0008610">
    <property type="term" value="P:lipid biosynthetic process"/>
    <property type="evidence" value="ECO:0007669"/>
    <property type="project" value="UniProtKB-ARBA"/>
</dbReference>
<dbReference type="SMART" id="SM00823">
    <property type="entry name" value="PKS_PP"/>
    <property type="match status" value="1"/>
</dbReference>
<dbReference type="OrthoDB" id="3671989at2"/>
<sequence>MPTPESRPRNPIPPFRDSTASEFPLSAGQERLWWLRQLDSSHDQYHISCGWRFPAEVNREALLAALAALVRRHEILRTKFLMSPDGAVTQEIVDHVEIPLVWAGPDWQEAVEQAAVRPFDLARPPLFRAVAAELVDGPGLLVTMHHIITDRWSMDVFARDLFELYEAALTARTPRLPRLPVQYGDYARWQRDFLTDDLLRSQLNYWTEALAGYEPLELPLDLPRPTAIDAVGEMVVLELPREATAAMTALAWRTRASPAMVVSAAFVATLRAFCRQSDVVIGAIVSDRTHPDLRDLIGFFINTMILRVDLTTTELTFREAITRTRDAWMAADAHQDARLEQIVGALNAGSEAHRNPIFDVVVNHAGDREDLAEDPDAPMWWEPDLPVTARFDLSLTTRIVEGRLRATFVYPTALFNRATIATLADRYIRTLEQGVATPDAPMRDFDLLTRADRTLLRRGNDRTPASGTTVVERLQTRVARTPDAPAVVGDGGPLSYGQLNERANRLARHLLTLGVGPEKVVGVCLERTVERFVVLLALAKCGAPYLPVDPDFPADRIRLLMSDAAAVLMIVGSPLLARLPSMETPVVTIGDGSPDLTGYATDNLPTLPAPDSLAYLISTSGSTGNPKSVAISHRALSRLVEGAPHYLEVGPGSVFLQTGPLTFDVAVLEWAPLAHGGRVVIADTGSLLDGLRDVLCEHQVTTLKLVSPQLDILVEQDPHILSGLRQLVVGGDVVNPRSFALVDGLLPGCRVVASYGPTECTVLATVFEGEPWSGRVPIGRPIPHTSAYILDEDLQPVSVGMRGEIFLAGDGLARGYHSRPGLTAASFVPDPFGPPGSRMYRTGDLGRYLPNGAIDFLGRTDHQVKIRGFRIETSEVEHALLRHPDITAAAVVRATLATGPALVAYIVAARSVDVGALRDMLRETLPAYMRPDHFVTIPRFTLTANNKLDRAALPPVTTATTRAGVDLPPATGLEARVVAAWSAVLGRPLSASDDFFDQGGHSLLVPRATATVRRELGREVPLQLMLEYRTPASYAAAILRESLPDLSAASREDRLVQRTWRGEKLAGCRRVDLFISTENPLRKNADLPLLIVLDGSEFVEIMRLPAILDRLSLQDRIPTTAAIFLSPSEWSTRRSELLDDGIVDALADELLPYLRTWLGNRPVGRAVAVGASLGAVTAIRSALRRPDRFHGAVAISGPVSEHRLGPARPDRSRGGSRFFLSASREEKDIILDDGLSLVEATERTADELAADGHVVRSAIGEGGHTYAAWESMLPDAIRWSLGDQP</sequence>
<feature type="region of interest" description="Disordered" evidence="4">
    <location>
        <begin position="1"/>
        <end position="21"/>
    </location>
</feature>
<dbReference type="Pfam" id="PF00668">
    <property type="entry name" value="Condensation"/>
    <property type="match status" value="1"/>
</dbReference>
<dbReference type="Pfam" id="PF13193">
    <property type="entry name" value="AMP-binding_C"/>
    <property type="match status" value="1"/>
</dbReference>
<protein>
    <submittedName>
        <fullName evidence="6">Amino acid adenylation domain-containing protein</fullName>
    </submittedName>
</protein>
<evidence type="ECO:0000256" key="3">
    <source>
        <dbReference type="ARBA" id="ARBA00022553"/>
    </source>
</evidence>
<gene>
    <name evidence="6" type="ORF">F8566_34350</name>
</gene>